<accession>A0A0G1X7Y5</accession>
<sequence length="190" mass="21723">MWEIVVFIATVAALIMVLRKLPVDAETTFKETGKKSETQEKSLRVQADELFEQGEPKKAEAAYLKLLSKEPNDASLFNKLGLIYLESKNYKDAKAALSAALKIEPENDTFYNNLGLLYYEMEDYDAAIEAYEKSVSINDKIASRLVNLGLAYFMNKKYRRAADSYEKAIILDPRNENYIELLKKAEEKLK</sequence>
<evidence type="ECO:0000313" key="4">
    <source>
        <dbReference type="EMBL" id="KKW26945.1"/>
    </source>
</evidence>
<dbReference type="InterPro" id="IPR011990">
    <property type="entry name" value="TPR-like_helical_dom_sf"/>
</dbReference>
<feature type="repeat" description="TPR" evidence="3">
    <location>
        <begin position="142"/>
        <end position="175"/>
    </location>
</feature>
<dbReference type="SUPFAM" id="SSF48452">
    <property type="entry name" value="TPR-like"/>
    <property type="match status" value="1"/>
</dbReference>
<protein>
    <submittedName>
        <fullName evidence="4">Uncharacterized protein</fullName>
    </submittedName>
</protein>
<evidence type="ECO:0000313" key="5">
    <source>
        <dbReference type="Proteomes" id="UP000034913"/>
    </source>
</evidence>
<organism evidence="4 5">
    <name type="scientific">candidate division Kazan bacterium GW2011_GWB1_52_7</name>
    <dbReference type="NCBI Taxonomy" id="1620414"/>
    <lineage>
        <taxon>Bacteria</taxon>
        <taxon>Bacteria division Kazan-3B-28</taxon>
    </lineage>
</organism>
<evidence type="ECO:0000256" key="3">
    <source>
        <dbReference type="PROSITE-ProRule" id="PRU00339"/>
    </source>
</evidence>
<evidence type="ECO:0000256" key="1">
    <source>
        <dbReference type="ARBA" id="ARBA00022737"/>
    </source>
</evidence>
<keyword evidence="2 3" id="KW-0802">TPR repeat</keyword>
<dbReference type="InterPro" id="IPR019734">
    <property type="entry name" value="TPR_rpt"/>
</dbReference>
<feature type="repeat" description="TPR" evidence="3">
    <location>
        <begin position="108"/>
        <end position="141"/>
    </location>
</feature>
<dbReference type="Pfam" id="PF00515">
    <property type="entry name" value="TPR_1"/>
    <property type="match status" value="1"/>
</dbReference>
<dbReference type="EMBL" id="LCRB01000002">
    <property type="protein sequence ID" value="KKW26945.1"/>
    <property type="molecule type" value="Genomic_DNA"/>
</dbReference>
<dbReference type="Pfam" id="PF13432">
    <property type="entry name" value="TPR_16"/>
    <property type="match status" value="1"/>
</dbReference>
<dbReference type="PROSITE" id="PS50293">
    <property type="entry name" value="TPR_REGION"/>
    <property type="match status" value="3"/>
</dbReference>
<name>A0A0G1X7Y5_UNCK3</name>
<dbReference type="PANTHER" id="PTHR44858">
    <property type="entry name" value="TETRATRICOPEPTIDE REPEAT PROTEIN 6"/>
    <property type="match status" value="1"/>
</dbReference>
<dbReference type="Proteomes" id="UP000034913">
    <property type="component" value="Unassembled WGS sequence"/>
</dbReference>
<gene>
    <name evidence="4" type="ORF">VF00_C0002G0270</name>
</gene>
<feature type="repeat" description="TPR" evidence="3">
    <location>
        <begin position="74"/>
        <end position="107"/>
    </location>
</feature>
<evidence type="ECO:0000256" key="2">
    <source>
        <dbReference type="ARBA" id="ARBA00022803"/>
    </source>
</evidence>
<dbReference type="SMART" id="SM00028">
    <property type="entry name" value="TPR"/>
    <property type="match status" value="4"/>
</dbReference>
<reference evidence="4 5" key="1">
    <citation type="journal article" date="2015" name="Nature">
        <title>rRNA introns, odd ribosomes, and small enigmatic genomes across a large radiation of phyla.</title>
        <authorList>
            <person name="Brown C.T."/>
            <person name="Hug L.A."/>
            <person name="Thomas B.C."/>
            <person name="Sharon I."/>
            <person name="Castelle C.J."/>
            <person name="Singh A."/>
            <person name="Wilkins M.J."/>
            <person name="Williams K.H."/>
            <person name="Banfield J.F."/>
        </authorList>
    </citation>
    <scope>NUCLEOTIDE SEQUENCE [LARGE SCALE GENOMIC DNA]</scope>
</reference>
<proteinExistence type="predicted"/>
<comment type="caution">
    <text evidence="4">The sequence shown here is derived from an EMBL/GenBank/DDBJ whole genome shotgun (WGS) entry which is preliminary data.</text>
</comment>
<dbReference type="Gene3D" id="1.25.40.10">
    <property type="entry name" value="Tetratricopeptide repeat domain"/>
    <property type="match status" value="2"/>
</dbReference>
<dbReference type="PROSITE" id="PS50005">
    <property type="entry name" value="TPR"/>
    <property type="match status" value="3"/>
</dbReference>
<keyword evidence="1" id="KW-0677">Repeat</keyword>
<dbReference type="PANTHER" id="PTHR44858:SF1">
    <property type="entry name" value="UDP-N-ACETYLGLUCOSAMINE--PEPTIDE N-ACETYLGLUCOSAMINYLTRANSFERASE SPINDLY-RELATED"/>
    <property type="match status" value="1"/>
</dbReference>
<dbReference type="InterPro" id="IPR050498">
    <property type="entry name" value="Ycf3"/>
</dbReference>
<dbReference type="AlphaFoldDB" id="A0A0G1X7Y5"/>